<comment type="caution">
    <text evidence="2">The sequence shown here is derived from an EMBL/GenBank/DDBJ whole genome shotgun (WGS) entry which is preliminary data.</text>
</comment>
<sequence>MTPWCATTTASSRTGGRGTGSCGAGPCGAGYDTGDAGAASGDGAGDTGDATGDAMGDGMGAREALPQGLGRWSAMVRTRLARTAVSMVLPGCMLENRAHAHTVTSHNPLRL</sequence>
<keyword evidence="3" id="KW-1185">Reference proteome</keyword>
<feature type="compositionally biased region" description="Low complexity" evidence="1">
    <location>
        <begin position="29"/>
        <end position="39"/>
    </location>
</feature>
<dbReference type="AlphaFoldDB" id="A0A7J0BQZ5"/>
<feature type="compositionally biased region" description="Low complexity" evidence="1">
    <location>
        <begin position="47"/>
        <end position="56"/>
    </location>
</feature>
<gene>
    <name evidence="2" type="ORF">DSM19430T_07620</name>
</gene>
<reference evidence="2 3" key="1">
    <citation type="submission" date="2020-05" db="EMBL/GenBank/DDBJ databases">
        <title>Draft genome sequence of Desulfovibrio psychrotolerans JS1T.</title>
        <authorList>
            <person name="Ueno A."/>
            <person name="Tamazawa S."/>
            <person name="Tamamura S."/>
            <person name="Murakami T."/>
            <person name="Kiyama T."/>
            <person name="Inomata H."/>
            <person name="Amano Y."/>
            <person name="Miyakawa K."/>
            <person name="Tamaki H."/>
            <person name="Naganuma T."/>
            <person name="Kaneko K."/>
        </authorList>
    </citation>
    <scope>NUCLEOTIDE SEQUENCE [LARGE SCALE GENOMIC DNA]</scope>
    <source>
        <strain evidence="2 3">JS1</strain>
    </source>
</reference>
<proteinExistence type="predicted"/>
<name>A0A7J0BQZ5_9BACT</name>
<feature type="compositionally biased region" description="Gly residues" evidence="1">
    <location>
        <begin position="15"/>
        <end position="28"/>
    </location>
</feature>
<protein>
    <submittedName>
        <fullName evidence="2">Uncharacterized protein</fullName>
    </submittedName>
</protein>
<dbReference type="Proteomes" id="UP000503820">
    <property type="component" value="Unassembled WGS sequence"/>
</dbReference>
<dbReference type="EMBL" id="BLVP01000002">
    <property type="protein sequence ID" value="GFM36078.1"/>
    <property type="molecule type" value="Genomic_DNA"/>
</dbReference>
<organism evidence="2 3">
    <name type="scientific">Desulfovibrio psychrotolerans</name>
    <dbReference type="NCBI Taxonomy" id="415242"/>
    <lineage>
        <taxon>Bacteria</taxon>
        <taxon>Pseudomonadati</taxon>
        <taxon>Thermodesulfobacteriota</taxon>
        <taxon>Desulfovibrionia</taxon>
        <taxon>Desulfovibrionales</taxon>
        <taxon>Desulfovibrionaceae</taxon>
        <taxon>Desulfovibrio</taxon>
    </lineage>
</organism>
<accession>A0A7J0BQZ5</accession>
<evidence type="ECO:0000313" key="3">
    <source>
        <dbReference type="Proteomes" id="UP000503820"/>
    </source>
</evidence>
<feature type="compositionally biased region" description="Low complexity" evidence="1">
    <location>
        <begin position="1"/>
        <end position="14"/>
    </location>
</feature>
<feature type="region of interest" description="Disordered" evidence="1">
    <location>
        <begin position="1"/>
        <end position="63"/>
    </location>
</feature>
<evidence type="ECO:0000313" key="2">
    <source>
        <dbReference type="EMBL" id="GFM36078.1"/>
    </source>
</evidence>
<evidence type="ECO:0000256" key="1">
    <source>
        <dbReference type="SAM" id="MobiDB-lite"/>
    </source>
</evidence>